<evidence type="ECO:0000256" key="1">
    <source>
        <dbReference type="ARBA" id="ARBA00022475"/>
    </source>
</evidence>
<gene>
    <name evidence="4" type="ORF">CBP12_05305</name>
</gene>
<protein>
    <submittedName>
        <fullName evidence="4">SecY interacting protein Syd</fullName>
    </submittedName>
</protein>
<keyword evidence="5" id="KW-1185">Reference proteome</keyword>
<dbReference type="Gene3D" id="3.40.1580.20">
    <property type="entry name" value="Syd protein"/>
    <property type="match status" value="1"/>
</dbReference>
<reference evidence="5" key="1">
    <citation type="submission" date="2017-05" db="EMBL/GenBank/DDBJ databases">
        <authorList>
            <person name="Sung H."/>
        </authorList>
    </citation>
    <scope>NUCLEOTIDE SEQUENCE [LARGE SCALE GENOMIC DNA]</scope>
    <source>
        <strain evidence="5">AMac2203</strain>
    </source>
</reference>
<evidence type="ECO:0000256" key="2">
    <source>
        <dbReference type="ARBA" id="ARBA00022519"/>
    </source>
</evidence>
<dbReference type="OrthoDB" id="5599437at2"/>
<dbReference type="AlphaFoldDB" id="A0A1Y0CWD2"/>
<organism evidence="4 5">
    <name type="scientific">Oceanisphaera avium</name>
    <dbReference type="NCBI Taxonomy" id="1903694"/>
    <lineage>
        <taxon>Bacteria</taxon>
        <taxon>Pseudomonadati</taxon>
        <taxon>Pseudomonadota</taxon>
        <taxon>Gammaproteobacteria</taxon>
        <taxon>Aeromonadales</taxon>
        <taxon>Aeromonadaceae</taxon>
        <taxon>Oceanisphaera</taxon>
    </lineage>
</organism>
<evidence type="ECO:0000313" key="5">
    <source>
        <dbReference type="Proteomes" id="UP000243793"/>
    </source>
</evidence>
<evidence type="ECO:0000256" key="3">
    <source>
        <dbReference type="ARBA" id="ARBA00023136"/>
    </source>
</evidence>
<keyword evidence="2" id="KW-0997">Cell inner membrane</keyword>
<dbReference type="KEGG" id="ocm:CBP12_05305"/>
<dbReference type="InterPro" id="IPR009948">
    <property type="entry name" value="Syd"/>
</dbReference>
<sequence>MQDQVVSALSELFARQRRIIGIPLIAYDAEDPSPATLLPALNGQVGWQAWRKPQASSFLNVGEALELAVHEDVSAFFGHYFAGNIDGCFKGLFFTLLQPWNEQDFDRLQQNQIGHQLMMEKLKLPASWFLASCRDEQKLITLDNASGAVQLERLGKGSVGILAPSLAAFLEQVEPC</sequence>
<proteinExistence type="predicted"/>
<keyword evidence="1" id="KW-1003">Cell membrane</keyword>
<dbReference type="InterPro" id="IPR038228">
    <property type="entry name" value="Syd_sf"/>
</dbReference>
<dbReference type="EMBL" id="CP021376">
    <property type="protein sequence ID" value="ART79641.1"/>
    <property type="molecule type" value="Genomic_DNA"/>
</dbReference>
<dbReference type="GO" id="GO:0009898">
    <property type="term" value="C:cytoplasmic side of plasma membrane"/>
    <property type="evidence" value="ECO:0007669"/>
    <property type="project" value="InterPro"/>
</dbReference>
<dbReference type="Pfam" id="PF07348">
    <property type="entry name" value="Syd"/>
    <property type="match status" value="1"/>
</dbReference>
<accession>A0A1Y0CWD2</accession>
<dbReference type="RefSeq" id="WP_086963513.1">
    <property type="nucleotide sequence ID" value="NZ_CP021376.1"/>
</dbReference>
<evidence type="ECO:0000313" key="4">
    <source>
        <dbReference type="EMBL" id="ART79641.1"/>
    </source>
</evidence>
<dbReference type="Proteomes" id="UP000243793">
    <property type="component" value="Chromosome"/>
</dbReference>
<keyword evidence="3" id="KW-0472">Membrane</keyword>
<name>A0A1Y0CWD2_9GAMM</name>
<dbReference type="CDD" id="cd16323">
    <property type="entry name" value="Syd"/>
    <property type="match status" value="1"/>
</dbReference>